<reference evidence="2 3" key="1">
    <citation type="submission" date="2019-06" db="EMBL/GenBank/DDBJ databases">
        <title>Tsukamurella conjunctivitidis sp. nov., Tsukamurella assacharolytica sp. nov. and Tsukamurella sputae sp. nov. isolated from patients with conjunctivitis, bacteraemia (lymphoma) and respiratory infection (sputum) in Hong Kong.</title>
        <authorList>
            <person name="Teng J.L.L."/>
            <person name="Lee H.H."/>
            <person name="Fong J.Y.H."/>
            <person name="Fok K.M.N."/>
            <person name="Lau S.K.P."/>
            <person name="Woo P.C.Y."/>
        </authorList>
    </citation>
    <scope>NUCLEOTIDE SEQUENCE [LARGE SCALE GENOMIC DNA]</scope>
    <source>
        <strain evidence="2 3">HKU71</strain>
    </source>
</reference>
<gene>
    <name evidence="2" type="ORF">FK529_06395</name>
</gene>
<sequence>MSLPTTYRQVPGLGRRAPRNLGRKDRSLIFETEIETVSKHSPVPPLLSGVDVEQLESSFIAHIN</sequence>
<name>A0A5C5REC0_9ACTN</name>
<comment type="caution">
    <text evidence="2">The sequence shown here is derived from an EMBL/GenBank/DDBJ whole genome shotgun (WGS) entry which is preliminary data.</text>
</comment>
<feature type="region of interest" description="Disordered" evidence="1">
    <location>
        <begin position="1"/>
        <end position="24"/>
    </location>
</feature>
<dbReference type="AlphaFoldDB" id="A0A5C5REC0"/>
<proteinExistence type="predicted"/>
<keyword evidence="3" id="KW-1185">Reference proteome</keyword>
<dbReference type="EMBL" id="VIGW01000002">
    <property type="protein sequence ID" value="TWS20934.1"/>
    <property type="molecule type" value="Genomic_DNA"/>
</dbReference>
<evidence type="ECO:0000256" key="1">
    <source>
        <dbReference type="SAM" id="MobiDB-lite"/>
    </source>
</evidence>
<evidence type="ECO:0000313" key="3">
    <source>
        <dbReference type="Proteomes" id="UP000317291"/>
    </source>
</evidence>
<evidence type="ECO:0000313" key="2">
    <source>
        <dbReference type="EMBL" id="TWS20934.1"/>
    </source>
</evidence>
<organism evidence="2 3">
    <name type="scientific">Tsukamurella asaccharolytica</name>
    <dbReference type="NCBI Taxonomy" id="2592067"/>
    <lineage>
        <taxon>Bacteria</taxon>
        <taxon>Bacillati</taxon>
        <taxon>Actinomycetota</taxon>
        <taxon>Actinomycetes</taxon>
        <taxon>Mycobacteriales</taxon>
        <taxon>Tsukamurellaceae</taxon>
        <taxon>Tsukamurella</taxon>
    </lineage>
</organism>
<accession>A0A5C5REC0</accession>
<dbReference type="RefSeq" id="WP_146560114.1">
    <property type="nucleotide sequence ID" value="NZ_VIGW01000002.1"/>
</dbReference>
<protein>
    <submittedName>
        <fullName evidence="2">Uncharacterized protein</fullName>
    </submittedName>
</protein>
<dbReference type="Proteomes" id="UP000317291">
    <property type="component" value="Unassembled WGS sequence"/>
</dbReference>